<dbReference type="AlphaFoldDB" id="A0A2M9R734"/>
<gene>
    <name evidence="2" type="ORF">CDL10_09050</name>
</gene>
<dbReference type="InterPro" id="IPR005901">
    <property type="entry name" value="GLPGLI"/>
</dbReference>
<dbReference type="OrthoDB" id="1440774at2"/>
<evidence type="ECO:0000313" key="3">
    <source>
        <dbReference type="Proteomes" id="UP000231960"/>
    </source>
</evidence>
<sequence length="275" mass="32443">MKLFYLLAFCLFYVHVFSQQVVVEYYENAIIKNKSEIEQLPKSIQKNYEPNRFSYTLTYNDGYSIYENQDYSHFLEEETEEEVEEILELSDGEQVEFVGKSIPDPNQFKRFEKIFYKDYFNKKIYAELVINEKKQVVDDFFDWNWEITDEEKNISGYLCKKAITRIQGYYFEAWFTQDIPISAGPEKFDGLPGLILYVNTGGVEFVAKSIKFPEGPIDIEKPSFLGETYTFDEVYTRKVNHKPTITVNRVLEFQNGPNKGEKKSVQRVSQSTWNN</sequence>
<reference evidence="2 3" key="1">
    <citation type="submission" date="2017-06" db="EMBL/GenBank/DDBJ databases">
        <title>Description of Avrilella dinanensis gen. nov. sp. nov.</title>
        <authorList>
            <person name="Leyer C."/>
            <person name="Sassi M."/>
            <person name="Minet J."/>
            <person name="Kayal S."/>
            <person name="Cattoir V."/>
        </authorList>
    </citation>
    <scope>NUCLEOTIDE SEQUENCE [LARGE SCALE GENOMIC DNA]</scope>
    <source>
        <strain evidence="2 3">UR159</strain>
    </source>
</reference>
<evidence type="ECO:0008006" key="4">
    <source>
        <dbReference type="Google" id="ProtNLM"/>
    </source>
</evidence>
<feature type="region of interest" description="Disordered" evidence="1">
    <location>
        <begin position="256"/>
        <end position="275"/>
    </location>
</feature>
<name>A0A2M9R734_9FLAO</name>
<dbReference type="Pfam" id="PF09697">
    <property type="entry name" value="Porph_ging"/>
    <property type="match status" value="1"/>
</dbReference>
<accession>A0A2M9R734</accession>
<keyword evidence="3" id="KW-1185">Reference proteome</keyword>
<evidence type="ECO:0000256" key="1">
    <source>
        <dbReference type="SAM" id="MobiDB-lite"/>
    </source>
</evidence>
<organism evidence="2 3">
    <name type="scientific">Avrilella dinanensis</name>
    <dbReference type="NCBI Taxonomy" id="2008672"/>
    <lineage>
        <taxon>Bacteria</taxon>
        <taxon>Pseudomonadati</taxon>
        <taxon>Bacteroidota</taxon>
        <taxon>Flavobacteriia</taxon>
        <taxon>Flavobacteriales</taxon>
        <taxon>Flavobacteriaceae</taxon>
        <taxon>Avrilella</taxon>
    </lineage>
</organism>
<proteinExistence type="predicted"/>
<dbReference type="Proteomes" id="UP000231960">
    <property type="component" value="Unassembled WGS sequence"/>
</dbReference>
<dbReference type="NCBIfam" id="TIGR01200">
    <property type="entry name" value="GLPGLI"/>
    <property type="match status" value="1"/>
</dbReference>
<dbReference type="RefSeq" id="WP_100678227.1">
    <property type="nucleotide sequence ID" value="NZ_NIPO01000001.1"/>
</dbReference>
<comment type="caution">
    <text evidence="2">The sequence shown here is derived from an EMBL/GenBank/DDBJ whole genome shotgun (WGS) entry which is preliminary data.</text>
</comment>
<dbReference type="EMBL" id="NIPO01000001">
    <property type="protein sequence ID" value="PJR04669.1"/>
    <property type="molecule type" value="Genomic_DNA"/>
</dbReference>
<feature type="compositionally biased region" description="Polar residues" evidence="1">
    <location>
        <begin position="266"/>
        <end position="275"/>
    </location>
</feature>
<protein>
    <recommendedName>
        <fullName evidence="4">GLPGLI family protein</fullName>
    </recommendedName>
</protein>
<evidence type="ECO:0000313" key="2">
    <source>
        <dbReference type="EMBL" id="PJR04669.1"/>
    </source>
</evidence>